<organism evidence="2 3">
    <name type="scientific">Blepharisma stoltei</name>
    <dbReference type="NCBI Taxonomy" id="1481888"/>
    <lineage>
        <taxon>Eukaryota</taxon>
        <taxon>Sar</taxon>
        <taxon>Alveolata</taxon>
        <taxon>Ciliophora</taxon>
        <taxon>Postciliodesmatophora</taxon>
        <taxon>Heterotrichea</taxon>
        <taxon>Heterotrichida</taxon>
        <taxon>Blepharismidae</taxon>
        <taxon>Blepharisma</taxon>
    </lineage>
</organism>
<comment type="caution">
    <text evidence="2">The sequence shown here is derived from an EMBL/GenBank/DDBJ whole genome shotgun (WGS) entry which is preliminary data.</text>
</comment>
<proteinExistence type="predicted"/>
<dbReference type="Proteomes" id="UP001162131">
    <property type="component" value="Unassembled WGS sequence"/>
</dbReference>
<gene>
    <name evidence="2" type="ORF">BSTOLATCC_MIC14297</name>
</gene>
<feature type="transmembrane region" description="Helical" evidence="1">
    <location>
        <begin position="27"/>
        <end position="46"/>
    </location>
</feature>
<dbReference type="EMBL" id="CAJZBQ010000014">
    <property type="protein sequence ID" value="CAG9315543.1"/>
    <property type="molecule type" value="Genomic_DNA"/>
</dbReference>
<evidence type="ECO:0000256" key="1">
    <source>
        <dbReference type="SAM" id="Phobius"/>
    </source>
</evidence>
<accession>A0AAU9INC8</accession>
<evidence type="ECO:0000313" key="2">
    <source>
        <dbReference type="EMBL" id="CAG9315543.1"/>
    </source>
</evidence>
<keyword evidence="3" id="KW-1185">Reference proteome</keyword>
<evidence type="ECO:0000313" key="3">
    <source>
        <dbReference type="Proteomes" id="UP001162131"/>
    </source>
</evidence>
<keyword evidence="1" id="KW-1133">Transmembrane helix</keyword>
<reference evidence="2" key="1">
    <citation type="submission" date="2021-09" db="EMBL/GenBank/DDBJ databases">
        <authorList>
            <consortium name="AG Swart"/>
            <person name="Singh M."/>
            <person name="Singh A."/>
            <person name="Seah K."/>
            <person name="Emmerich C."/>
        </authorList>
    </citation>
    <scope>NUCLEOTIDE SEQUENCE</scope>
    <source>
        <strain evidence="2">ATCC30299</strain>
    </source>
</reference>
<keyword evidence="1" id="KW-0812">Transmembrane</keyword>
<dbReference type="AlphaFoldDB" id="A0AAU9INC8"/>
<sequence>MVKISASALLSYPIYFQGYLTQISFEICFLYFIWVYIISFLSYFYFSSSDLSCSPQLLWLRWPQNSMNLLLFLSLSDWLTASCSLVQNGFGKNQPNESPSKHLKSIFLKLHVMYIIYDKEIGTN</sequence>
<name>A0AAU9INC8_9CILI</name>
<protein>
    <submittedName>
        <fullName evidence="2">Uncharacterized protein</fullName>
    </submittedName>
</protein>
<keyword evidence="1" id="KW-0472">Membrane</keyword>